<reference evidence="13" key="1">
    <citation type="journal article" date="2019" name="Int. J. Syst. Evol. Microbiol.">
        <title>The Global Catalogue of Microorganisms (GCM) 10K type strain sequencing project: providing services to taxonomists for standard genome sequencing and annotation.</title>
        <authorList>
            <consortium name="The Broad Institute Genomics Platform"/>
            <consortium name="The Broad Institute Genome Sequencing Center for Infectious Disease"/>
            <person name="Wu L."/>
            <person name="Ma J."/>
        </authorList>
    </citation>
    <scope>NUCLEOTIDE SEQUENCE [LARGE SCALE GENOMIC DNA]</scope>
    <source>
        <strain evidence="13">CCUG 54822</strain>
    </source>
</reference>
<evidence type="ECO:0000256" key="6">
    <source>
        <dbReference type="ARBA" id="ARBA00018569"/>
    </source>
</evidence>
<evidence type="ECO:0000313" key="13">
    <source>
        <dbReference type="Proteomes" id="UP001597178"/>
    </source>
</evidence>
<comment type="subunit">
    <text evidence="10">Homodimer.</text>
</comment>
<name>A0ABW3ZVB8_9BACI</name>
<dbReference type="PANTHER" id="PTHR43725:SF47">
    <property type="entry name" value="UDP-GLUCOSE 4-EPIMERASE"/>
    <property type="match status" value="1"/>
</dbReference>
<evidence type="ECO:0000313" key="12">
    <source>
        <dbReference type="EMBL" id="MFD1362332.1"/>
    </source>
</evidence>
<accession>A0ABW3ZVB8</accession>
<dbReference type="PANTHER" id="PTHR43725">
    <property type="entry name" value="UDP-GLUCOSE 4-EPIMERASE"/>
    <property type="match status" value="1"/>
</dbReference>
<dbReference type="InterPro" id="IPR036291">
    <property type="entry name" value="NAD(P)-bd_dom_sf"/>
</dbReference>
<comment type="catalytic activity">
    <reaction evidence="1 10">
        <text>UDP-alpha-D-glucose = UDP-alpha-D-galactose</text>
        <dbReference type="Rhea" id="RHEA:22168"/>
        <dbReference type="ChEBI" id="CHEBI:58885"/>
        <dbReference type="ChEBI" id="CHEBI:66914"/>
        <dbReference type="EC" id="5.1.3.2"/>
    </reaction>
</comment>
<evidence type="ECO:0000256" key="9">
    <source>
        <dbReference type="ARBA" id="ARBA00023235"/>
    </source>
</evidence>
<evidence type="ECO:0000256" key="1">
    <source>
        <dbReference type="ARBA" id="ARBA00000083"/>
    </source>
</evidence>
<dbReference type="InterPro" id="IPR001509">
    <property type="entry name" value="Epimerase_deHydtase"/>
</dbReference>
<proteinExistence type="inferred from homology"/>
<evidence type="ECO:0000256" key="4">
    <source>
        <dbReference type="ARBA" id="ARBA00007637"/>
    </source>
</evidence>
<keyword evidence="13" id="KW-1185">Reference proteome</keyword>
<dbReference type="InterPro" id="IPR005886">
    <property type="entry name" value="UDP_G4E"/>
</dbReference>
<dbReference type="Gene3D" id="3.40.50.720">
    <property type="entry name" value="NAD(P)-binding Rossmann-like Domain"/>
    <property type="match status" value="1"/>
</dbReference>
<feature type="domain" description="NAD-dependent epimerase/dehydratase" evidence="11">
    <location>
        <begin position="3"/>
        <end position="260"/>
    </location>
</feature>
<evidence type="ECO:0000256" key="5">
    <source>
        <dbReference type="ARBA" id="ARBA00013189"/>
    </source>
</evidence>
<dbReference type="Gene3D" id="3.90.25.10">
    <property type="entry name" value="UDP-galactose 4-epimerase, domain 1"/>
    <property type="match status" value="1"/>
</dbReference>
<sequence>MSILVTGGAGYIGSHTTVELLEQGYDVIVVDMNNSSEDVINRIEKITGKSVTFFTIDLLDKEALEVVFENHSIDAVIHFAGFKAVGESVEKPLKYYQNNLLSTLNLCEVMDQYGVQNLIFSSSATVYGIPEKLPLTEDCSTNALNPYGRTKLMIEEILTDLSRANDKWKIANLRYFNPVGAHPSGLIGENPNGIPNNLMPYITKVAVGELDSLNVFGGDYPTGDGTGVRDYIHVVDLAKGHLKALEHIHFCDGVESFNLGTGRGYSVLEVVQSFEKASGVTIPYEIVERRPGDTATCYADPTKAHKQLCWKSEKDLNDMCKDAWKWESRKRVATAH</sequence>
<evidence type="ECO:0000256" key="7">
    <source>
        <dbReference type="ARBA" id="ARBA00023027"/>
    </source>
</evidence>
<dbReference type="EC" id="5.1.3.2" evidence="5 10"/>
<evidence type="ECO:0000259" key="11">
    <source>
        <dbReference type="Pfam" id="PF01370"/>
    </source>
</evidence>
<keyword evidence="9 10" id="KW-0413">Isomerase</keyword>
<comment type="caution">
    <text evidence="12">The sequence shown here is derived from an EMBL/GenBank/DDBJ whole genome shotgun (WGS) entry which is preliminary data.</text>
</comment>
<dbReference type="NCBIfam" id="NF007956">
    <property type="entry name" value="PRK10675.1"/>
    <property type="match status" value="1"/>
</dbReference>
<dbReference type="GO" id="GO:0003978">
    <property type="term" value="F:UDP-glucose 4-epimerase activity"/>
    <property type="evidence" value="ECO:0007669"/>
    <property type="project" value="UniProtKB-EC"/>
</dbReference>
<dbReference type="EMBL" id="JBHTNH010000025">
    <property type="protein sequence ID" value="MFD1362332.1"/>
    <property type="molecule type" value="Genomic_DNA"/>
</dbReference>
<evidence type="ECO:0000256" key="10">
    <source>
        <dbReference type="RuleBase" id="RU366046"/>
    </source>
</evidence>
<organism evidence="12 13">
    <name type="scientific">Lentibacillus salinarum</name>
    <dbReference type="NCBI Taxonomy" id="446820"/>
    <lineage>
        <taxon>Bacteria</taxon>
        <taxon>Bacillati</taxon>
        <taxon>Bacillota</taxon>
        <taxon>Bacilli</taxon>
        <taxon>Bacillales</taxon>
        <taxon>Bacillaceae</taxon>
        <taxon>Lentibacillus</taxon>
    </lineage>
</organism>
<dbReference type="RefSeq" id="WP_382400776.1">
    <property type="nucleotide sequence ID" value="NZ_JBHTNH010000025.1"/>
</dbReference>
<keyword evidence="10" id="KW-0119">Carbohydrate metabolism</keyword>
<gene>
    <name evidence="12" type="primary">galE</name>
    <name evidence="12" type="ORF">ACFQ4A_11765</name>
</gene>
<dbReference type="Proteomes" id="UP001597178">
    <property type="component" value="Unassembled WGS sequence"/>
</dbReference>
<keyword evidence="8" id="KW-0299">Galactose metabolism</keyword>
<evidence type="ECO:0000256" key="8">
    <source>
        <dbReference type="ARBA" id="ARBA00023144"/>
    </source>
</evidence>
<comment type="pathway">
    <text evidence="3 10">Carbohydrate metabolism; galactose metabolism.</text>
</comment>
<evidence type="ECO:0000256" key="3">
    <source>
        <dbReference type="ARBA" id="ARBA00004947"/>
    </source>
</evidence>
<dbReference type="SUPFAM" id="SSF51735">
    <property type="entry name" value="NAD(P)-binding Rossmann-fold domains"/>
    <property type="match status" value="1"/>
</dbReference>
<protein>
    <recommendedName>
        <fullName evidence="6 10">UDP-glucose 4-epimerase</fullName>
        <ecNumber evidence="5 10">5.1.3.2</ecNumber>
    </recommendedName>
</protein>
<evidence type="ECO:0000256" key="2">
    <source>
        <dbReference type="ARBA" id="ARBA00001911"/>
    </source>
</evidence>
<comment type="cofactor">
    <cofactor evidence="2 10">
        <name>NAD(+)</name>
        <dbReference type="ChEBI" id="CHEBI:57540"/>
    </cofactor>
</comment>
<dbReference type="CDD" id="cd05247">
    <property type="entry name" value="UDP_G4E_1_SDR_e"/>
    <property type="match status" value="1"/>
</dbReference>
<dbReference type="Pfam" id="PF01370">
    <property type="entry name" value="Epimerase"/>
    <property type="match status" value="1"/>
</dbReference>
<dbReference type="NCBIfam" id="TIGR01179">
    <property type="entry name" value="galE"/>
    <property type="match status" value="1"/>
</dbReference>
<keyword evidence="7 10" id="KW-0520">NAD</keyword>
<comment type="similarity">
    <text evidence="4 10">Belongs to the NAD(P)-dependent epimerase/dehydratase family.</text>
</comment>